<accession>A0A508TBE4</accession>
<feature type="transmembrane region" description="Helical" evidence="12">
    <location>
        <begin position="92"/>
        <end position="112"/>
    </location>
</feature>
<keyword evidence="9 12" id="KW-1133">Transmembrane helix</keyword>
<dbReference type="InterPro" id="IPR008915">
    <property type="entry name" value="Peptidase_M50"/>
</dbReference>
<evidence type="ECO:0000256" key="8">
    <source>
        <dbReference type="ARBA" id="ARBA00022833"/>
    </source>
</evidence>
<keyword evidence="15" id="KW-1185">Reference proteome</keyword>
<sequence length="241" mass="26051">MKALLVLLLSGLKWGKLATTGGSMLPSLALYATIWGWRYAAGFIALLFAHEMGHYVAARQRGLDVGAPAFIPFMGAFIALKERPADVETEAYVAIAGPVVGTIAALAVYWWARSVDSGLLLAIAYSGLFLNLFNLLPISPLDGGRVTAVLSPRIWFAGVPILLALMLYRPSPMLLIVAVLAVPQLIQAWRYDPHAPENVAYYGVPLQTKLEYGAAYLGLAALLAIMSYDVHEMLGHTVRPT</sequence>
<feature type="domain" description="Peptidase M50" evidence="13">
    <location>
        <begin position="40"/>
        <end position="112"/>
    </location>
</feature>
<dbReference type="AlphaFoldDB" id="A0A508TBE4"/>
<evidence type="ECO:0000256" key="6">
    <source>
        <dbReference type="ARBA" id="ARBA00022723"/>
    </source>
</evidence>
<evidence type="ECO:0000259" key="13">
    <source>
        <dbReference type="Pfam" id="PF02163"/>
    </source>
</evidence>
<keyword evidence="11 12" id="KW-0472">Membrane</keyword>
<reference evidence="14" key="1">
    <citation type="submission" date="2019-02" db="EMBL/GenBank/DDBJ databases">
        <authorList>
            <person name="Pothier F.J."/>
        </authorList>
    </citation>
    <scope>NUCLEOTIDE SEQUENCE</scope>
    <source>
        <strain evidence="14">CI-1B</strain>
    </source>
</reference>
<keyword evidence="10" id="KW-0482">Metalloprotease</keyword>
<keyword evidence="8" id="KW-0862">Zinc</keyword>
<evidence type="ECO:0000256" key="4">
    <source>
        <dbReference type="ARBA" id="ARBA00022670"/>
    </source>
</evidence>
<evidence type="ECO:0000256" key="9">
    <source>
        <dbReference type="ARBA" id="ARBA00022989"/>
    </source>
</evidence>
<proteinExistence type="inferred from homology"/>
<feature type="transmembrane region" description="Helical" evidence="12">
    <location>
        <begin position="28"/>
        <end position="49"/>
    </location>
</feature>
<evidence type="ECO:0000256" key="12">
    <source>
        <dbReference type="SAM" id="Phobius"/>
    </source>
</evidence>
<dbReference type="Pfam" id="PF02163">
    <property type="entry name" value="Peptidase_M50"/>
    <property type="match status" value="1"/>
</dbReference>
<feature type="transmembrane region" description="Helical" evidence="12">
    <location>
        <begin position="119"/>
        <end position="138"/>
    </location>
</feature>
<comment type="caution">
    <text evidence="14">The sequence shown here is derived from an EMBL/GenBank/DDBJ whole genome shotgun (WGS) entry which is preliminary data.</text>
</comment>
<keyword evidence="6" id="KW-0479">Metal-binding</keyword>
<evidence type="ECO:0000256" key="10">
    <source>
        <dbReference type="ARBA" id="ARBA00023049"/>
    </source>
</evidence>
<evidence type="ECO:0000256" key="7">
    <source>
        <dbReference type="ARBA" id="ARBA00022801"/>
    </source>
</evidence>
<dbReference type="EMBL" id="CAADFC020000016">
    <property type="protein sequence ID" value="VIO72373.1"/>
    <property type="molecule type" value="Genomic_DNA"/>
</dbReference>
<comment type="similarity">
    <text evidence="3">Belongs to the peptidase M50B family.</text>
</comment>
<dbReference type="PANTHER" id="PTHR39188:SF3">
    <property type="entry name" value="STAGE IV SPORULATION PROTEIN FB"/>
    <property type="match status" value="1"/>
</dbReference>
<dbReference type="CDD" id="cd06160">
    <property type="entry name" value="S2P-M50_like_2"/>
    <property type="match status" value="1"/>
</dbReference>
<evidence type="ECO:0000256" key="1">
    <source>
        <dbReference type="ARBA" id="ARBA00001947"/>
    </source>
</evidence>
<dbReference type="GO" id="GO:0046872">
    <property type="term" value="F:metal ion binding"/>
    <property type="evidence" value="ECO:0007669"/>
    <property type="project" value="UniProtKB-KW"/>
</dbReference>
<name>A0A508TBE4_9BRAD</name>
<comment type="cofactor">
    <cofactor evidence="1">
        <name>Zn(2+)</name>
        <dbReference type="ChEBI" id="CHEBI:29105"/>
    </cofactor>
</comment>
<dbReference type="Proteomes" id="UP000328092">
    <property type="component" value="Unassembled WGS sequence"/>
</dbReference>
<dbReference type="OrthoDB" id="9781963at2"/>
<dbReference type="PANTHER" id="PTHR39188">
    <property type="entry name" value="MEMBRANE-ASSOCIATED ZINC METALLOPROTEASE M50B"/>
    <property type="match status" value="1"/>
</dbReference>
<evidence type="ECO:0000313" key="15">
    <source>
        <dbReference type="Proteomes" id="UP000328092"/>
    </source>
</evidence>
<dbReference type="GO" id="GO:0016020">
    <property type="term" value="C:membrane"/>
    <property type="evidence" value="ECO:0007669"/>
    <property type="project" value="UniProtKB-SubCell"/>
</dbReference>
<keyword evidence="5 12" id="KW-0812">Transmembrane</keyword>
<evidence type="ECO:0000256" key="5">
    <source>
        <dbReference type="ARBA" id="ARBA00022692"/>
    </source>
</evidence>
<evidence type="ECO:0000313" key="14">
    <source>
        <dbReference type="EMBL" id="VIO72373.1"/>
    </source>
</evidence>
<gene>
    <name evidence="14" type="ORF">CI1B_40170</name>
</gene>
<dbReference type="GO" id="GO:0006508">
    <property type="term" value="P:proteolysis"/>
    <property type="evidence" value="ECO:0007669"/>
    <property type="project" value="UniProtKB-KW"/>
</dbReference>
<organism evidence="14 15">
    <name type="scientific">Bradyrhizobium ivorense</name>
    <dbReference type="NCBI Taxonomy" id="2511166"/>
    <lineage>
        <taxon>Bacteria</taxon>
        <taxon>Pseudomonadati</taxon>
        <taxon>Pseudomonadota</taxon>
        <taxon>Alphaproteobacteria</taxon>
        <taxon>Hyphomicrobiales</taxon>
        <taxon>Nitrobacteraceae</taxon>
        <taxon>Bradyrhizobium</taxon>
    </lineage>
</organism>
<feature type="transmembrane region" description="Helical" evidence="12">
    <location>
        <begin position="61"/>
        <end position="80"/>
    </location>
</feature>
<keyword evidence="7" id="KW-0378">Hydrolase</keyword>
<evidence type="ECO:0000256" key="3">
    <source>
        <dbReference type="ARBA" id="ARBA00007931"/>
    </source>
</evidence>
<protein>
    <recommendedName>
        <fullName evidence="13">Peptidase M50 domain-containing protein</fullName>
    </recommendedName>
</protein>
<dbReference type="RefSeq" id="WP_139861279.1">
    <property type="nucleotide sequence ID" value="NZ_CAADFC020000016.1"/>
</dbReference>
<evidence type="ECO:0000256" key="2">
    <source>
        <dbReference type="ARBA" id="ARBA00004141"/>
    </source>
</evidence>
<evidence type="ECO:0000256" key="11">
    <source>
        <dbReference type="ARBA" id="ARBA00023136"/>
    </source>
</evidence>
<comment type="subcellular location">
    <subcellularLocation>
        <location evidence="2">Membrane</location>
        <topology evidence="2">Multi-pass membrane protein</topology>
    </subcellularLocation>
</comment>
<keyword evidence="4" id="KW-0645">Protease</keyword>
<dbReference type="GO" id="GO:0008237">
    <property type="term" value="F:metallopeptidase activity"/>
    <property type="evidence" value="ECO:0007669"/>
    <property type="project" value="UniProtKB-KW"/>
</dbReference>